<dbReference type="Proteomes" id="UP000049455">
    <property type="component" value="Unassembled WGS sequence"/>
</dbReference>
<dbReference type="AlphaFoldDB" id="A0A0M7B7T8"/>
<keyword evidence="2" id="KW-1185">Reference proteome</keyword>
<dbReference type="OrthoDB" id="9067983at2"/>
<evidence type="ECO:0000313" key="2">
    <source>
        <dbReference type="Proteomes" id="UP000049455"/>
    </source>
</evidence>
<gene>
    <name evidence="1" type="ORF">JSE7799_01126</name>
</gene>
<accession>A0A0M7B7T8</accession>
<evidence type="ECO:0000313" key="1">
    <source>
        <dbReference type="EMBL" id="CUH35523.1"/>
    </source>
</evidence>
<organism evidence="1 2">
    <name type="scientific">Jannaschia seosinensis</name>
    <dbReference type="NCBI Taxonomy" id="313367"/>
    <lineage>
        <taxon>Bacteria</taxon>
        <taxon>Pseudomonadati</taxon>
        <taxon>Pseudomonadota</taxon>
        <taxon>Alphaproteobacteria</taxon>
        <taxon>Rhodobacterales</taxon>
        <taxon>Roseobacteraceae</taxon>
        <taxon>Jannaschia</taxon>
    </lineage>
</organism>
<dbReference type="EMBL" id="CYPR01000062">
    <property type="protein sequence ID" value="CUH35523.1"/>
    <property type="molecule type" value="Genomic_DNA"/>
</dbReference>
<reference evidence="1 2" key="1">
    <citation type="submission" date="2015-09" db="EMBL/GenBank/DDBJ databases">
        <authorList>
            <person name="Jackson K.R."/>
            <person name="Lunt B.L."/>
            <person name="Fisher J.N.B."/>
            <person name="Gardner A.V."/>
            <person name="Bailey M.E."/>
            <person name="Deus L.M."/>
            <person name="Earl A.S."/>
            <person name="Gibby P.D."/>
            <person name="Hartmann K.A."/>
            <person name="Liu J.E."/>
            <person name="Manci A.M."/>
            <person name="Nielsen D.A."/>
            <person name="Solomon M.B."/>
            <person name="Breakwell D.P."/>
            <person name="Burnett S.H."/>
            <person name="Grose J.H."/>
        </authorList>
    </citation>
    <scope>NUCLEOTIDE SEQUENCE [LARGE SCALE GENOMIC DNA]</scope>
    <source>
        <strain evidence="1 2">CECT 7799</strain>
    </source>
</reference>
<protein>
    <submittedName>
        <fullName evidence="1">Uncharacterized protein</fullName>
    </submittedName>
</protein>
<proteinExistence type="predicted"/>
<name>A0A0M7B7T8_9RHOB</name>
<sequence length="107" mass="11523">MADAITLARFYLSEAMRLDSAATVSAETSQAEALRRWLVEAWPHPDVTNAEVKNRGPNSLREAVKAHAALSFLGKHGWLVPLANGTVVRGKARNAAWTAVRGTGDVT</sequence>